<dbReference type="InterPro" id="IPR036890">
    <property type="entry name" value="HATPase_C_sf"/>
</dbReference>
<dbReference type="InterPro" id="IPR004358">
    <property type="entry name" value="Sig_transdc_His_kin-like_C"/>
</dbReference>
<sequence>MSSVEARPHDEHTGFYRGMFLIAAITVPLFGLVEWSVAYDSFAVRLTFAGVALAVIAASFRSAALRRRLRLAALLYCYALFVWFCYVGYRHAMTLEDIIGLLPIVLGVVVCLRRAWEVVFFLGFIAAALVVVYRQLDAPAVPFSVPLSMFAVFAGVLGWMSVWRTRLEEALQVANATLEVRVAERTALLEREVGERLVAERRANAANEAKSRFLANMSHELRTPLNAVIGYAEIVEEELAASDQAHLCHDLDKVGRAAKHLLTIIDDILDLSRIEAGSLPLRRERVAVRAAVDDAVVLVRPAIDARRDRLVIAVAPELALVGDREALVRVLAHLLGNAAKFTEDGTITVAAARVGDEVEVHVRDTGIGIPAAALPQIFERFTQADDSSTRLHGGAGLGLALCKELVARMQGTIVVASAVGEGSSFTVRLPAA</sequence>
<dbReference type="EC" id="2.7.13.3" evidence="2"/>
<keyword evidence="5 8" id="KW-0418">Kinase</keyword>
<dbReference type="GO" id="GO:0016301">
    <property type="term" value="F:kinase activity"/>
    <property type="evidence" value="ECO:0007669"/>
    <property type="project" value="UniProtKB-KW"/>
</dbReference>
<dbReference type="Gene3D" id="3.30.565.10">
    <property type="entry name" value="Histidine kinase-like ATPase, C-terminal domain"/>
    <property type="match status" value="1"/>
</dbReference>
<feature type="transmembrane region" description="Helical" evidence="6">
    <location>
        <begin position="72"/>
        <end position="89"/>
    </location>
</feature>
<keyword evidence="6" id="KW-1133">Transmembrane helix</keyword>
<evidence type="ECO:0000256" key="2">
    <source>
        <dbReference type="ARBA" id="ARBA00012438"/>
    </source>
</evidence>
<dbReference type="PROSITE" id="PS50109">
    <property type="entry name" value="HIS_KIN"/>
    <property type="match status" value="1"/>
</dbReference>
<dbReference type="PANTHER" id="PTHR43047:SF72">
    <property type="entry name" value="OSMOSENSING HISTIDINE PROTEIN KINASE SLN1"/>
    <property type="match status" value="1"/>
</dbReference>
<proteinExistence type="predicted"/>
<dbReference type="Proteomes" id="UP001164459">
    <property type="component" value="Chromosome"/>
</dbReference>
<dbReference type="InterPro" id="IPR036097">
    <property type="entry name" value="HisK_dim/P_sf"/>
</dbReference>
<dbReference type="PRINTS" id="PR00344">
    <property type="entry name" value="BCTRLSENSOR"/>
</dbReference>
<evidence type="ECO:0000259" key="7">
    <source>
        <dbReference type="PROSITE" id="PS50109"/>
    </source>
</evidence>
<dbReference type="CDD" id="cd00082">
    <property type="entry name" value="HisKA"/>
    <property type="match status" value="1"/>
</dbReference>
<evidence type="ECO:0000313" key="8">
    <source>
        <dbReference type="EMBL" id="WAS91342.1"/>
    </source>
</evidence>
<feature type="transmembrane region" description="Helical" evidence="6">
    <location>
        <begin position="15"/>
        <end position="36"/>
    </location>
</feature>
<evidence type="ECO:0000256" key="6">
    <source>
        <dbReference type="SAM" id="Phobius"/>
    </source>
</evidence>
<evidence type="ECO:0000256" key="1">
    <source>
        <dbReference type="ARBA" id="ARBA00000085"/>
    </source>
</evidence>
<feature type="transmembrane region" description="Helical" evidence="6">
    <location>
        <begin position="119"/>
        <end position="136"/>
    </location>
</feature>
<dbReference type="SMART" id="SM00388">
    <property type="entry name" value="HisKA"/>
    <property type="match status" value="1"/>
</dbReference>
<evidence type="ECO:0000256" key="5">
    <source>
        <dbReference type="ARBA" id="ARBA00022777"/>
    </source>
</evidence>
<evidence type="ECO:0000256" key="4">
    <source>
        <dbReference type="ARBA" id="ARBA00022679"/>
    </source>
</evidence>
<feature type="transmembrane region" description="Helical" evidence="6">
    <location>
        <begin position="42"/>
        <end position="60"/>
    </location>
</feature>
<dbReference type="Pfam" id="PF00512">
    <property type="entry name" value="HisKA"/>
    <property type="match status" value="1"/>
</dbReference>
<gene>
    <name evidence="8" type="ORF">O0S08_34575</name>
</gene>
<reference evidence="8" key="1">
    <citation type="submission" date="2022-11" db="EMBL/GenBank/DDBJ databases">
        <title>Minimal conservation of predation-associated metabolite biosynthetic gene clusters underscores biosynthetic potential of Myxococcota including descriptions for ten novel species: Archangium lansinium sp. nov., Myxococcus landrumus sp. nov., Nannocystis bai.</title>
        <authorList>
            <person name="Ahearne A."/>
            <person name="Stevens C."/>
            <person name="Dowd S."/>
        </authorList>
    </citation>
    <scope>NUCLEOTIDE SEQUENCE</scope>
    <source>
        <strain evidence="8">Fl3</strain>
    </source>
</reference>
<evidence type="ECO:0000313" key="9">
    <source>
        <dbReference type="Proteomes" id="UP001164459"/>
    </source>
</evidence>
<keyword evidence="6" id="KW-0812">Transmembrane</keyword>
<keyword evidence="4" id="KW-0808">Transferase</keyword>
<accession>A0ABY7GWK8</accession>
<dbReference type="PANTHER" id="PTHR43047">
    <property type="entry name" value="TWO-COMPONENT HISTIDINE PROTEIN KINASE"/>
    <property type="match status" value="1"/>
</dbReference>
<keyword evidence="6" id="KW-0472">Membrane</keyword>
<dbReference type="Pfam" id="PF02518">
    <property type="entry name" value="HATPase_c"/>
    <property type="match status" value="1"/>
</dbReference>
<dbReference type="RefSeq" id="WP_269033706.1">
    <property type="nucleotide sequence ID" value="NZ_CP114040.1"/>
</dbReference>
<dbReference type="EMBL" id="CP114040">
    <property type="protein sequence ID" value="WAS91342.1"/>
    <property type="molecule type" value="Genomic_DNA"/>
</dbReference>
<name>A0ABY7GWK8_9BACT</name>
<keyword evidence="3" id="KW-0597">Phosphoprotein</keyword>
<dbReference type="CDD" id="cd16922">
    <property type="entry name" value="HATPase_EvgS-ArcB-TorS-like"/>
    <property type="match status" value="1"/>
</dbReference>
<dbReference type="SUPFAM" id="SSF47384">
    <property type="entry name" value="Homodimeric domain of signal transducing histidine kinase"/>
    <property type="match status" value="1"/>
</dbReference>
<dbReference type="Gene3D" id="1.10.287.130">
    <property type="match status" value="1"/>
</dbReference>
<organism evidence="8 9">
    <name type="scientific">Nannocystis punicea</name>
    <dbReference type="NCBI Taxonomy" id="2995304"/>
    <lineage>
        <taxon>Bacteria</taxon>
        <taxon>Pseudomonadati</taxon>
        <taxon>Myxococcota</taxon>
        <taxon>Polyangia</taxon>
        <taxon>Nannocystales</taxon>
        <taxon>Nannocystaceae</taxon>
        <taxon>Nannocystis</taxon>
    </lineage>
</organism>
<protein>
    <recommendedName>
        <fullName evidence="2">histidine kinase</fullName>
        <ecNumber evidence="2">2.7.13.3</ecNumber>
    </recommendedName>
</protein>
<dbReference type="SMART" id="SM00387">
    <property type="entry name" value="HATPase_c"/>
    <property type="match status" value="1"/>
</dbReference>
<dbReference type="SUPFAM" id="SSF55874">
    <property type="entry name" value="ATPase domain of HSP90 chaperone/DNA topoisomerase II/histidine kinase"/>
    <property type="match status" value="1"/>
</dbReference>
<dbReference type="InterPro" id="IPR003661">
    <property type="entry name" value="HisK_dim/P_dom"/>
</dbReference>
<feature type="domain" description="Histidine kinase" evidence="7">
    <location>
        <begin position="216"/>
        <end position="432"/>
    </location>
</feature>
<dbReference type="InterPro" id="IPR003594">
    <property type="entry name" value="HATPase_dom"/>
</dbReference>
<dbReference type="InterPro" id="IPR005467">
    <property type="entry name" value="His_kinase_dom"/>
</dbReference>
<evidence type="ECO:0000256" key="3">
    <source>
        <dbReference type="ARBA" id="ARBA00022553"/>
    </source>
</evidence>
<comment type="catalytic activity">
    <reaction evidence="1">
        <text>ATP + protein L-histidine = ADP + protein N-phospho-L-histidine.</text>
        <dbReference type="EC" id="2.7.13.3"/>
    </reaction>
</comment>
<feature type="transmembrane region" description="Helical" evidence="6">
    <location>
        <begin position="142"/>
        <end position="162"/>
    </location>
</feature>
<keyword evidence="9" id="KW-1185">Reference proteome</keyword>